<comment type="catalytic activity">
    <reaction evidence="11">
        <text>a 1,2-diacyl-sn-glycero-3-phospho-L-serine + H(+) = a 1,2-diacyl-sn-glycero-3-phosphoethanolamine + CO2</text>
        <dbReference type="Rhea" id="RHEA:20828"/>
        <dbReference type="ChEBI" id="CHEBI:15378"/>
        <dbReference type="ChEBI" id="CHEBI:16526"/>
        <dbReference type="ChEBI" id="CHEBI:57262"/>
        <dbReference type="ChEBI" id="CHEBI:64612"/>
        <dbReference type="EC" id="4.1.1.65"/>
    </reaction>
</comment>
<evidence type="ECO:0000256" key="6">
    <source>
        <dbReference type="ARBA" id="ARBA00023145"/>
    </source>
</evidence>
<name>A0A853C998_9ACTN</name>
<keyword evidence="7 11" id="KW-0594">Phospholipid biosynthesis</keyword>
<dbReference type="HAMAP" id="MF_00664">
    <property type="entry name" value="PS_decarb_PSD_A"/>
    <property type="match status" value="1"/>
</dbReference>
<feature type="chain" id="PRO_5033195244" description="Phosphatidylserine decarboxylase beta chain" evidence="11">
    <location>
        <begin position="1"/>
        <end position="182"/>
    </location>
</feature>
<dbReference type="InterPro" id="IPR003817">
    <property type="entry name" value="PS_Dcarbxylase"/>
</dbReference>
<evidence type="ECO:0000256" key="4">
    <source>
        <dbReference type="ARBA" id="ARBA00023098"/>
    </source>
</evidence>
<keyword evidence="12" id="KW-1133">Transmembrane helix</keyword>
<keyword evidence="3 11" id="KW-0210">Decarboxylase</keyword>
<gene>
    <name evidence="11" type="primary">psd</name>
    <name evidence="13" type="ORF">GGQ55_000773</name>
</gene>
<feature type="modified residue" description="Pyruvic acid (Ser); by autocatalysis" evidence="11">
    <location>
        <position position="183"/>
    </location>
</feature>
<feature type="transmembrane region" description="Helical" evidence="12">
    <location>
        <begin position="6"/>
        <end position="24"/>
    </location>
</feature>
<sequence>MRIDRAGWPFITGPLAPAAVLAVAGGRRIRLLMWPFVLLSAYMALFFRDPDRRCDVEKPDPDEVLSPADGVVMVAGEPQEGVAPEGDWQQVSVFLSVVDVHVNRSPYRGQVVESSYRAGSFLAAYRKESAHKNERSELWLRDGERTVVFRQIVGVLARRIVTRTGVGHELATGERMGLMKFGSRMDVFVPRECTVTVQKGQRVRGGETVIARWPGRG</sequence>
<dbReference type="GO" id="GO:0006646">
    <property type="term" value="P:phosphatidylethanolamine biosynthetic process"/>
    <property type="evidence" value="ECO:0007669"/>
    <property type="project" value="UniProtKB-UniRule"/>
</dbReference>
<evidence type="ECO:0000256" key="5">
    <source>
        <dbReference type="ARBA" id="ARBA00023136"/>
    </source>
</evidence>
<evidence type="ECO:0000256" key="12">
    <source>
        <dbReference type="SAM" id="Phobius"/>
    </source>
</evidence>
<feature type="active site" description="Schiff-base intermediate with substrate; via pyruvic acid" evidence="11">
    <location>
        <position position="183"/>
    </location>
</feature>
<keyword evidence="12" id="KW-0812">Transmembrane</keyword>
<comment type="function">
    <text evidence="11">Catalyzes the formation of phosphatidylethanolamine (PtdEtn) from phosphatidylserine (PtdSer).</text>
</comment>
<dbReference type="Proteomes" id="UP000541969">
    <property type="component" value="Unassembled WGS sequence"/>
</dbReference>
<keyword evidence="5 11" id="KW-0472">Membrane</keyword>
<comment type="PTM">
    <text evidence="11">Is synthesized initially as an inactive proenzyme. Formation of the active enzyme involves a self-maturation process in which the active site pyruvoyl group is generated from an internal serine residue via an autocatalytic post-translational modification. Two non-identical subunits are generated from the proenzyme in this reaction, and the pyruvate is formed at the N-terminus of the alpha chain, which is derived from the carboxyl end of the proenzyme. The post-translation cleavage follows an unusual pathway, termed non-hydrolytic serinolysis, in which the side chain hydroxyl group of the serine supplies its oxygen atom to form the C-terminus of the beta chain, while the remainder of the serine residue undergoes an oxidative deamination to produce ammonia and the pyruvoyl prosthetic group on the alpha chain.</text>
</comment>
<comment type="cofactor">
    <cofactor evidence="11">
        <name>pyruvate</name>
        <dbReference type="ChEBI" id="CHEBI:15361"/>
    </cofactor>
    <text evidence="11">Binds 1 pyruvoyl group covalently per subunit.</text>
</comment>
<dbReference type="AlphaFoldDB" id="A0A853C998"/>
<dbReference type="PANTHER" id="PTHR35809:SF1">
    <property type="entry name" value="ARCHAETIDYLSERINE DECARBOXYLASE PROENZYME-RELATED"/>
    <property type="match status" value="1"/>
</dbReference>
<evidence type="ECO:0000256" key="1">
    <source>
        <dbReference type="ARBA" id="ARBA00022475"/>
    </source>
</evidence>
<organism evidence="13 14">
    <name type="scientific">Petropleomorpha daqingensis</name>
    <dbReference type="NCBI Taxonomy" id="2026353"/>
    <lineage>
        <taxon>Bacteria</taxon>
        <taxon>Bacillati</taxon>
        <taxon>Actinomycetota</taxon>
        <taxon>Actinomycetes</taxon>
        <taxon>Geodermatophilales</taxon>
        <taxon>Geodermatophilaceae</taxon>
        <taxon>Petropleomorpha</taxon>
    </lineage>
</organism>
<comment type="pathway">
    <text evidence="11">Phospholipid metabolism; phosphatidylethanolamine biosynthesis; phosphatidylethanolamine from CDP-diacylglycerol: step 2/2.</text>
</comment>
<dbReference type="PANTHER" id="PTHR35809">
    <property type="entry name" value="ARCHAETIDYLSERINE DECARBOXYLASE PROENZYME-RELATED"/>
    <property type="match status" value="1"/>
</dbReference>
<evidence type="ECO:0000313" key="14">
    <source>
        <dbReference type="Proteomes" id="UP000541969"/>
    </source>
</evidence>
<feature type="chain" id="PRO_5033195243" description="Phosphatidylserine decarboxylase alpha chain" evidence="11">
    <location>
        <begin position="183"/>
        <end position="217"/>
    </location>
</feature>
<comment type="subunit">
    <text evidence="11">Heterodimer of a large membrane-associated beta subunit and a small pyruvoyl-containing alpha subunit.</text>
</comment>
<protein>
    <recommendedName>
        <fullName evidence="11">Phosphatidylserine decarboxylase proenzyme</fullName>
        <ecNumber evidence="11">4.1.1.65</ecNumber>
    </recommendedName>
    <component>
        <recommendedName>
            <fullName evidence="11">Phosphatidylserine decarboxylase alpha chain</fullName>
        </recommendedName>
    </component>
    <component>
        <recommendedName>
            <fullName evidence="11">Phosphatidylserine decarboxylase beta chain</fullName>
        </recommendedName>
    </component>
</protein>
<evidence type="ECO:0000256" key="9">
    <source>
        <dbReference type="ARBA" id="ARBA00023264"/>
    </source>
</evidence>
<evidence type="ECO:0000256" key="2">
    <source>
        <dbReference type="ARBA" id="ARBA00022516"/>
    </source>
</evidence>
<accession>A0A853C998</accession>
<dbReference type="Pfam" id="PF02666">
    <property type="entry name" value="PS_Dcarbxylase"/>
    <property type="match status" value="1"/>
</dbReference>
<comment type="subcellular location">
    <subcellularLocation>
        <location evidence="11">Cell membrane</location>
        <topology evidence="11">Peripheral membrane protein</topology>
    </subcellularLocation>
</comment>
<dbReference type="EC" id="4.1.1.65" evidence="11"/>
<dbReference type="InterPro" id="IPR033175">
    <property type="entry name" value="PSD-A"/>
</dbReference>
<proteinExistence type="inferred from homology"/>
<evidence type="ECO:0000256" key="8">
    <source>
        <dbReference type="ARBA" id="ARBA00023239"/>
    </source>
</evidence>
<evidence type="ECO:0000256" key="7">
    <source>
        <dbReference type="ARBA" id="ARBA00023209"/>
    </source>
</evidence>
<keyword evidence="4 11" id="KW-0443">Lipid metabolism</keyword>
<dbReference type="UniPathway" id="UPA00558">
    <property type="reaction ID" value="UER00616"/>
</dbReference>
<dbReference type="EMBL" id="JACBZT010000001">
    <property type="protein sequence ID" value="NYJ04495.1"/>
    <property type="molecule type" value="Genomic_DNA"/>
</dbReference>
<keyword evidence="2 11" id="KW-0444">Lipid biosynthesis</keyword>
<comment type="similarity">
    <text evidence="11">Belongs to the phosphatidylserine decarboxylase family. PSD-A subfamily.</text>
</comment>
<keyword evidence="6 11" id="KW-0865">Zymogen</keyword>
<keyword evidence="1 11" id="KW-1003">Cell membrane</keyword>
<evidence type="ECO:0000256" key="3">
    <source>
        <dbReference type="ARBA" id="ARBA00022793"/>
    </source>
</evidence>
<feature type="site" description="Cleavage (non-hydrolytic); by autocatalysis" evidence="11">
    <location>
        <begin position="182"/>
        <end position="183"/>
    </location>
</feature>
<keyword evidence="10 11" id="KW-0670">Pyruvate</keyword>
<evidence type="ECO:0000256" key="10">
    <source>
        <dbReference type="ARBA" id="ARBA00023317"/>
    </source>
</evidence>
<reference evidence="13 14" key="1">
    <citation type="submission" date="2020-07" db="EMBL/GenBank/DDBJ databases">
        <title>Sequencing the genomes of 1000 actinobacteria strains.</title>
        <authorList>
            <person name="Klenk H.-P."/>
        </authorList>
    </citation>
    <scope>NUCLEOTIDE SEQUENCE [LARGE SCALE GENOMIC DNA]</scope>
    <source>
        <strain evidence="13 14">DSM 104001</strain>
    </source>
</reference>
<comment type="caution">
    <text evidence="13">The sequence shown here is derived from an EMBL/GenBank/DDBJ whole genome shotgun (WGS) entry which is preliminary data.</text>
</comment>
<keyword evidence="8 11" id="KW-0456">Lyase</keyword>
<dbReference type="GO" id="GO:0004609">
    <property type="term" value="F:phosphatidylserine decarboxylase activity"/>
    <property type="evidence" value="ECO:0007669"/>
    <property type="project" value="UniProtKB-UniRule"/>
</dbReference>
<dbReference type="GO" id="GO:0005886">
    <property type="term" value="C:plasma membrane"/>
    <property type="evidence" value="ECO:0007669"/>
    <property type="project" value="UniProtKB-SubCell"/>
</dbReference>
<keyword evidence="14" id="KW-1185">Reference proteome</keyword>
<keyword evidence="9 11" id="KW-1208">Phospholipid metabolism</keyword>
<evidence type="ECO:0000256" key="11">
    <source>
        <dbReference type="HAMAP-Rule" id="MF_00664"/>
    </source>
</evidence>
<dbReference type="RefSeq" id="WP_179715209.1">
    <property type="nucleotide sequence ID" value="NZ_JACBZT010000001.1"/>
</dbReference>
<evidence type="ECO:0000313" key="13">
    <source>
        <dbReference type="EMBL" id="NYJ04495.1"/>
    </source>
</evidence>